<keyword evidence="6" id="KW-1185">Reference proteome</keyword>
<dbReference type="PROSITE" id="PS50030">
    <property type="entry name" value="UBA"/>
    <property type="match status" value="1"/>
</dbReference>
<dbReference type="PROSITE" id="PS51497">
    <property type="entry name" value="UMA"/>
    <property type="match status" value="1"/>
</dbReference>
<dbReference type="CTD" id="8230816"/>
<dbReference type="Proteomes" id="UP000009046">
    <property type="component" value="Unassembled WGS sequence"/>
</dbReference>
<evidence type="ECO:0000259" key="2">
    <source>
        <dbReference type="PROSITE" id="PS50030"/>
    </source>
</evidence>
<dbReference type="HOGENOM" id="CLU_025406_0_0_1"/>
<name>E0VJI7_PEDHC</name>
<dbReference type="EMBL" id="DS235222">
    <property type="protein sequence ID" value="EEB13543.1"/>
    <property type="molecule type" value="Genomic_DNA"/>
</dbReference>
<dbReference type="OMA" id="ENWKPWP"/>
<dbReference type="InParanoid" id="E0VJI7"/>
<dbReference type="OrthoDB" id="2018023at2759"/>
<dbReference type="EMBL" id="AAZO01002845">
    <property type="status" value="NOT_ANNOTATED_CDS"/>
    <property type="molecule type" value="Genomic_DNA"/>
</dbReference>
<evidence type="ECO:0008006" key="7">
    <source>
        <dbReference type="Google" id="ProtNLM"/>
    </source>
</evidence>
<organism>
    <name type="scientific">Pediculus humanus subsp. corporis</name>
    <name type="common">Body louse</name>
    <dbReference type="NCBI Taxonomy" id="121224"/>
    <lineage>
        <taxon>Eukaryota</taxon>
        <taxon>Metazoa</taxon>
        <taxon>Ecdysozoa</taxon>
        <taxon>Arthropoda</taxon>
        <taxon>Hexapoda</taxon>
        <taxon>Insecta</taxon>
        <taxon>Pterygota</taxon>
        <taxon>Neoptera</taxon>
        <taxon>Paraneoptera</taxon>
        <taxon>Psocodea</taxon>
        <taxon>Troctomorpha</taxon>
        <taxon>Phthiraptera</taxon>
        <taxon>Anoplura</taxon>
        <taxon>Pediculidae</taxon>
        <taxon>Pediculus</taxon>
    </lineage>
</organism>
<dbReference type="InterPro" id="IPR023340">
    <property type="entry name" value="UMA"/>
</dbReference>
<dbReference type="FunCoup" id="E0VJI7">
    <property type="interactions" value="377"/>
</dbReference>
<protein>
    <recommendedName>
        <fullName evidence="7">Ubiquitin-associated protein 1</fullName>
    </recommendedName>
</protein>
<evidence type="ECO:0000313" key="4">
    <source>
        <dbReference type="EMBL" id="EEB13543.1"/>
    </source>
</evidence>
<evidence type="ECO:0000256" key="1">
    <source>
        <dbReference type="SAM" id="MobiDB-lite"/>
    </source>
</evidence>
<feature type="domain" description="UMA" evidence="3">
    <location>
        <begin position="17"/>
        <end position="62"/>
    </location>
</feature>
<dbReference type="GO" id="GO:0043162">
    <property type="term" value="P:ubiquitin-dependent protein catabolic process via the multivesicular body sorting pathway"/>
    <property type="evidence" value="ECO:0007669"/>
    <property type="project" value="InterPro"/>
</dbReference>
<dbReference type="Gene3D" id="1.20.120.1920">
    <property type="entry name" value="UBAP1 SOUBA domain"/>
    <property type="match status" value="1"/>
</dbReference>
<dbReference type="InterPro" id="IPR042575">
    <property type="entry name" value="UBAP1_C"/>
</dbReference>
<dbReference type="PANTHER" id="PTHR15960:SF5">
    <property type="entry name" value="LD44032P"/>
    <property type="match status" value="1"/>
</dbReference>
<gene>
    <name evidence="5" type="primary">8230816</name>
    <name evidence="4" type="ORF">Phum_PHUM245780</name>
</gene>
<dbReference type="KEGG" id="phu:Phum_PHUM245780"/>
<evidence type="ECO:0000259" key="3">
    <source>
        <dbReference type="PROSITE" id="PS51497"/>
    </source>
</evidence>
<dbReference type="CDD" id="cd14316">
    <property type="entry name" value="UBA2_UBAP1_like"/>
    <property type="match status" value="1"/>
</dbReference>
<evidence type="ECO:0000313" key="5">
    <source>
        <dbReference type="EnsemblMetazoa" id="PHUM245780-PA"/>
    </source>
</evidence>
<dbReference type="InterPro" id="IPR038870">
    <property type="entry name" value="UBAP1"/>
</dbReference>
<reference evidence="4" key="2">
    <citation type="submission" date="2007-04" db="EMBL/GenBank/DDBJ databases">
        <title>The genome of the human body louse.</title>
        <authorList>
            <consortium name="The Human Body Louse Genome Consortium"/>
            <person name="Kirkness E."/>
            <person name="Walenz B."/>
            <person name="Hass B."/>
            <person name="Bruggner R."/>
            <person name="Strausberg R."/>
        </authorList>
    </citation>
    <scope>NUCLEOTIDE SEQUENCE</scope>
    <source>
        <strain evidence="4">USDA</strain>
    </source>
</reference>
<reference evidence="4" key="1">
    <citation type="submission" date="2007-04" db="EMBL/GenBank/DDBJ databases">
        <title>Annotation of Pediculus humanus corporis strain USDA.</title>
        <authorList>
            <person name="Kirkness E."/>
            <person name="Hannick L."/>
            <person name="Hass B."/>
            <person name="Bruggner R."/>
            <person name="Lawson D."/>
            <person name="Bidwell S."/>
            <person name="Joardar V."/>
            <person name="Caler E."/>
            <person name="Walenz B."/>
            <person name="Inman J."/>
            <person name="Schobel S."/>
            <person name="Galinsky K."/>
            <person name="Amedeo P."/>
            <person name="Strausberg R."/>
        </authorList>
    </citation>
    <scope>NUCLEOTIDE SEQUENCE</scope>
    <source>
        <strain evidence="4">USDA</strain>
    </source>
</reference>
<dbReference type="VEuPathDB" id="VectorBase:PHUM245780"/>
<accession>E0VJI7</accession>
<evidence type="ECO:0000313" key="6">
    <source>
        <dbReference type="Proteomes" id="UP000009046"/>
    </source>
</evidence>
<dbReference type="AlphaFoldDB" id="E0VJI7"/>
<feature type="compositionally biased region" description="Basic and acidic residues" evidence="1">
    <location>
        <begin position="316"/>
        <end position="346"/>
    </location>
</feature>
<proteinExistence type="predicted"/>
<feature type="domain" description="UBA" evidence="2">
    <location>
        <begin position="425"/>
        <end position="469"/>
    </location>
</feature>
<dbReference type="InterPro" id="IPR009060">
    <property type="entry name" value="UBA-like_sf"/>
</dbReference>
<dbReference type="InterPro" id="IPR015940">
    <property type="entry name" value="UBA"/>
</dbReference>
<dbReference type="GO" id="GO:0043130">
    <property type="term" value="F:ubiquitin binding"/>
    <property type="evidence" value="ECO:0007669"/>
    <property type="project" value="InterPro"/>
</dbReference>
<dbReference type="GeneID" id="8230816"/>
<dbReference type="EnsemblMetazoa" id="PHUM245780-RA">
    <property type="protein sequence ID" value="PHUM245780-PA"/>
    <property type="gene ID" value="PHUM245780"/>
</dbReference>
<sequence>MLQHSLKNEKLQPNTFIDGINVKITEQYKPPRKIILPVSCQNSCPGEELFADYDFKLEQNILNKLVEWRSARREEVLNRKERLKAPKKVCEEHFNNVSIDSTQTEGVKQTDSLKNYNFIDSVLTPTCAKLSSPSDESVSSHINLSDFESDNSSPFDNMELKTINDMEVLASILSANNMEQSLNNNNSIIDKDVGKNCLVLNNKISEWGCMPLNGYNNITYSNLDYNNSVLSSHHKDFNQFGFYPNSEHNQISNYGLNDFSNQFEVAVALDQGSTNASKPEPKILEKNKKVSMDTVGKNEENSKCVHDIISEVEMELKESKEREKENKRKHKLDNEGHLESCQRTEKNSALSKLPDPTLKLNPSSQKLAQYISEMGFPLARVSRACEMFQNNDRKIIEFLVQVQSLEDKKYPGDLVEKALVINNFKINESLKYIEAMMVLLDLGFDEDKAEEALIASGSDRDKALDMLIS</sequence>
<dbReference type="RefSeq" id="XP_002426281.1">
    <property type="nucleotide sequence ID" value="XM_002426236.1"/>
</dbReference>
<dbReference type="eggNOG" id="ENOG502QTJC">
    <property type="taxonomic scope" value="Eukaryota"/>
</dbReference>
<reference evidence="5" key="3">
    <citation type="submission" date="2020-05" db="UniProtKB">
        <authorList>
            <consortium name="EnsemblMetazoa"/>
        </authorList>
    </citation>
    <scope>IDENTIFICATION</scope>
    <source>
        <strain evidence="5">USDA</strain>
    </source>
</reference>
<dbReference type="SUPFAM" id="SSF46934">
    <property type="entry name" value="UBA-like"/>
    <property type="match status" value="1"/>
</dbReference>
<dbReference type="PANTHER" id="PTHR15960">
    <property type="entry name" value="LD44032P"/>
    <property type="match status" value="1"/>
</dbReference>
<dbReference type="STRING" id="121224.E0VJI7"/>
<feature type="region of interest" description="Disordered" evidence="1">
    <location>
        <begin position="316"/>
        <end position="355"/>
    </location>
</feature>
<dbReference type="GO" id="GO:0000813">
    <property type="term" value="C:ESCRT I complex"/>
    <property type="evidence" value="ECO:0007669"/>
    <property type="project" value="InterPro"/>
</dbReference>